<dbReference type="InterPro" id="IPR012338">
    <property type="entry name" value="Beta-lactam/transpept-like"/>
</dbReference>
<feature type="domain" description="Penicillin-binding protein transpeptidase" evidence="5">
    <location>
        <begin position="244"/>
        <end position="550"/>
    </location>
</feature>
<dbReference type="eggNOG" id="COG0768">
    <property type="taxonomic scope" value="Bacteria"/>
</dbReference>
<dbReference type="RefSeq" id="WP_012159506.1">
    <property type="nucleotide sequence ID" value="NC_009922.1"/>
</dbReference>
<dbReference type="Gene3D" id="3.90.1310.10">
    <property type="entry name" value="Penicillin-binding protein 2a (Domain 2)"/>
    <property type="match status" value="1"/>
</dbReference>
<dbReference type="SUPFAM" id="SSF56519">
    <property type="entry name" value="Penicillin binding protein dimerisation domain"/>
    <property type="match status" value="1"/>
</dbReference>
<accession>A8MGH1</accession>
<evidence type="ECO:0000259" key="5">
    <source>
        <dbReference type="Pfam" id="PF00905"/>
    </source>
</evidence>
<dbReference type="InterPro" id="IPR005311">
    <property type="entry name" value="PBP_dimer"/>
</dbReference>
<dbReference type="InterPro" id="IPR001460">
    <property type="entry name" value="PCN-bd_Tpept"/>
</dbReference>
<keyword evidence="4" id="KW-0812">Transmembrane</keyword>
<evidence type="ECO:0000259" key="6">
    <source>
        <dbReference type="Pfam" id="PF03717"/>
    </source>
</evidence>
<dbReference type="SUPFAM" id="SSF56601">
    <property type="entry name" value="beta-lactamase/transpeptidase-like"/>
    <property type="match status" value="1"/>
</dbReference>
<dbReference type="AlphaFoldDB" id="A8MGH1"/>
<dbReference type="Gene3D" id="3.40.710.10">
    <property type="entry name" value="DD-peptidase/beta-lactamase superfamily"/>
    <property type="match status" value="1"/>
</dbReference>
<evidence type="ECO:0000313" key="7">
    <source>
        <dbReference type="EMBL" id="ABW19194.1"/>
    </source>
</evidence>
<keyword evidence="7" id="KW-0328">Glycosyltransferase</keyword>
<dbReference type="InterPro" id="IPR050515">
    <property type="entry name" value="Beta-lactam/transpept"/>
</dbReference>
<dbReference type="KEGG" id="aoe:Clos_1654"/>
<dbReference type="PANTHER" id="PTHR30627">
    <property type="entry name" value="PEPTIDOGLYCAN D,D-TRANSPEPTIDASE"/>
    <property type="match status" value="1"/>
</dbReference>
<dbReference type="GO" id="GO:0071555">
    <property type="term" value="P:cell wall organization"/>
    <property type="evidence" value="ECO:0007669"/>
    <property type="project" value="TreeGrafter"/>
</dbReference>
<organism evidence="7 8">
    <name type="scientific">Alkaliphilus oremlandii (strain OhILAs)</name>
    <name type="common">Clostridium oremlandii (strain OhILAs)</name>
    <dbReference type="NCBI Taxonomy" id="350688"/>
    <lineage>
        <taxon>Bacteria</taxon>
        <taxon>Bacillati</taxon>
        <taxon>Bacillota</taxon>
        <taxon>Clostridia</taxon>
        <taxon>Peptostreptococcales</taxon>
        <taxon>Natronincolaceae</taxon>
        <taxon>Alkaliphilus</taxon>
    </lineage>
</organism>
<feature type="transmembrane region" description="Helical" evidence="4">
    <location>
        <begin position="21"/>
        <end position="39"/>
    </location>
</feature>
<dbReference type="InterPro" id="IPR036138">
    <property type="entry name" value="PBP_dimer_sf"/>
</dbReference>
<name>A8MGH1_ALKOO</name>
<dbReference type="EMBL" id="CP000853">
    <property type="protein sequence ID" value="ABW19194.1"/>
    <property type="molecule type" value="Genomic_DNA"/>
</dbReference>
<feature type="domain" description="Penicillin-binding protein dimerisation" evidence="6">
    <location>
        <begin position="62"/>
        <end position="173"/>
    </location>
</feature>
<dbReference type="STRING" id="350688.Clos_1654"/>
<evidence type="ECO:0000256" key="4">
    <source>
        <dbReference type="SAM" id="Phobius"/>
    </source>
</evidence>
<dbReference type="GO" id="GO:0005886">
    <property type="term" value="C:plasma membrane"/>
    <property type="evidence" value="ECO:0007669"/>
    <property type="project" value="TreeGrafter"/>
</dbReference>
<sequence length="559" mass="62688">MSRVEKKIYKTNQVNINRLSSIKMICFVILIGLTIRLFYIQIINHDFYKKEAMKQRQINIPIDSGRGIILDRNFIPLTDREEKKMVIIFPQYFNPSEKNILYLQKITDIEDEVLTKRIKSSKSVMEFPLKNGLDMEDVKHINTRGLFIVDKKIRYEEEGILSHVIGYINQVDKKGMYGIEGAMDGLLSANSMNSLIATVDGLKRFIPGEGYAVGNDYMKERNLRLTIDYSVQKILEDVMSDSDGAIVVSDIKTGEILGMVSRPNFNPNNISEHMNSDGDELYNKAIQMAFPPGSIFKIVVAIEAIIKDPSVLNKEFHCLGYEKVGDLEIKCSSYRRGGHGDITLERGFAESCNSVFIQLAESLGADNIINRAKNLGFGDLIGIGLKEESKGNLPYGDYLLGPSYANIAIGQGEILATPLQVNQLTQCIANNGIRKPLYLIKDVVDGKHNILQSTNMKEGEEIIDAEVVKILQDWMHKVMTKGSGYQAKEIAAITAGKTGSAESVERKKEVVHAWFTGYYPFDHPKYAITVLIQNGRSGGGVAVPIFKEVVERMMDLDYK</sequence>
<protein>
    <submittedName>
        <fullName evidence="7">Peptidoglycan glycosyltransferase</fullName>
        <ecNumber evidence="7">2.4.1.129</ecNumber>
    </submittedName>
</protein>
<keyword evidence="4" id="KW-1133">Transmembrane helix</keyword>
<keyword evidence="3 4" id="KW-0472">Membrane</keyword>
<evidence type="ECO:0000256" key="2">
    <source>
        <dbReference type="ARBA" id="ARBA00007171"/>
    </source>
</evidence>
<evidence type="ECO:0000256" key="1">
    <source>
        <dbReference type="ARBA" id="ARBA00004370"/>
    </source>
</evidence>
<keyword evidence="7" id="KW-0808">Transferase</keyword>
<evidence type="ECO:0000256" key="3">
    <source>
        <dbReference type="ARBA" id="ARBA00023136"/>
    </source>
</evidence>
<comment type="similarity">
    <text evidence="2">Belongs to the transpeptidase family.</text>
</comment>
<dbReference type="HOGENOM" id="CLU_009289_6_3_9"/>
<dbReference type="EC" id="2.4.1.129" evidence="7"/>
<reference evidence="8" key="1">
    <citation type="submission" date="2007-10" db="EMBL/GenBank/DDBJ databases">
        <title>Complete genome of Alkaliphilus oremlandii OhILAs.</title>
        <authorList>
            <person name="Copeland A."/>
            <person name="Lucas S."/>
            <person name="Lapidus A."/>
            <person name="Barry K."/>
            <person name="Detter J.C."/>
            <person name="Glavina del Rio T."/>
            <person name="Hammon N."/>
            <person name="Israni S."/>
            <person name="Dalin E."/>
            <person name="Tice H."/>
            <person name="Pitluck S."/>
            <person name="Chain P."/>
            <person name="Malfatti S."/>
            <person name="Shin M."/>
            <person name="Vergez L."/>
            <person name="Schmutz J."/>
            <person name="Larimer F."/>
            <person name="Land M."/>
            <person name="Hauser L."/>
            <person name="Kyrpides N."/>
            <person name="Mikhailova N."/>
            <person name="Stolz J.F."/>
            <person name="Dawson A."/>
            <person name="Fisher E."/>
            <person name="Crable B."/>
            <person name="Perera E."/>
            <person name="Lisak J."/>
            <person name="Ranganathan M."/>
            <person name="Basu P."/>
            <person name="Richardson P."/>
        </authorList>
    </citation>
    <scope>NUCLEOTIDE SEQUENCE [LARGE SCALE GENOMIC DNA]</scope>
    <source>
        <strain evidence="8">OhILAs</strain>
    </source>
</reference>
<proteinExistence type="inferred from homology"/>
<comment type="subcellular location">
    <subcellularLocation>
        <location evidence="1">Membrane</location>
    </subcellularLocation>
</comment>
<dbReference type="GO" id="GO:0016757">
    <property type="term" value="F:glycosyltransferase activity"/>
    <property type="evidence" value="ECO:0007669"/>
    <property type="project" value="UniProtKB-KW"/>
</dbReference>
<dbReference type="Pfam" id="PF03717">
    <property type="entry name" value="PBP_dimer"/>
    <property type="match status" value="1"/>
</dbReference>
<evidence type="ECO:0000313" key="8">
    <source>
        <dbReference type="Proteomes" id="UP000000269"/>
    </source>
</evidence>
<gene>
    <name evidence="7" type="ordered locus">Clos_1654</name>
</gene>
<dbReference type="Proteomes" id="UP000000269">
    <property type="component" value="Chromosome"/>
</dbReference>
<dbReference type="Pfam" id="PF00905">
    <property type="entry name" value="Transpeptidase"/>
    <property type="match status" value="1"/>
</dbReference>
<dbReference type="GO" id="GO:0008658">
    <property type="term" value="F:penicillin binding"/>
    <property type="evidence" value="ECO:0007669"/>
    <property type="project" value="InterPro"/>
</dbReference>
<keyword evidence="8" id="KW-1185">Reference proteome</keyword>